<accession>A0A923NIS2</accession>
<dbReference type="AlphaFoldDB" id="A0A923NIS2"/>
<dbReference type="EMBL" id="JACRYT010000002">
    <property type="protein sequence ID" value="MBC6678756.1"/>
    <property type="molecule type" value="Genomic_DNA"/>
</dbReference>
<comment type="caution">
    <text evidence="1">The sequence shown here is derived from an EMBL/GenBank/DDBJ whole genome shotgun (WGS) entry which is preliminary data.</text>
</comment>
<sequence length="60" mass="6973">MIAERFSNGVLLKNEEKQEILIKIMAVIKKELPPEAQTVEIIQCIFDDCKEWLINSKVEL</sequence>
<reference evidence="1" key="1">
    <citation type="submission" date="2020-08" db="EMBL/GenBank/DDBJ databases">
        <title>Genome public.</title>
        <authorList>
            <person name="Liu C."/>
            <person name="Sun Q."/>
        </authorList>
    </citation>
    <scope>NUCLEOTIDE SEQUENCE</scope>
    <source>
        <strain evidence="1">BX12</strain>
    </source>
</reference>
<organism evidence="1 2">
    <name type="scientific">Zhenpiania hominis</name>
    <dbReference type="NCBI Taxonomy" id="2763644"/>
    <lineage>
        <taxon>Bacteria</taxon>
        <taxon>Bacillati</taxon>
        <taxon>Bacillota</taxon>
        <taxon>Clostridia</taxon>
        <taxon>Peptostreptococcales</taxon>
        <taxon>Anaerovoracaceae</taxon>
        <taxon>Zhenpiania</taxon>
    </lineage>
</organism>
<evidence type="ECO:0000313" key="2">
    <source>
        <dbReference type="Proteomes" id="UP000602647"/>
    </source>
</evidence>
<protein>
    <submittedName>
        <fullName evidence="1">Uncharacterized protein</fullName>
    </submittedName>
</protein>
<proteinExistence type="predicted"/>
<keyword evidence="2" id="KW-1185">Reference proteome</keyword>
<dbReference type="Proteomes" id="UP000602647">
    <property type="component" value="Unassembled WGS sequence"/>
</dbReference>
<name>A0A923NIS2_9FIRM</name>
<evidence type="ECO:0000313" key="1">
    <source>
        <dbReference type="EMBL" id="MBC6678756.1"/>
    </source>
</evidence>
<gene>
    <name evidence="1" type="ORF">H9L42_02810</name>
</gene>
<dbReference type="RefSeq" id="WP_187301938.1">
    <property type="nucleotide sequence ID" value="NZ_JACRYT010000002.1"/>
</dbReference>